<evidence type="ECO:0000259" key="5">
    <source>
        <dbReference type="PROSITE" id="PS50109"/>
    </source>
</evidence>
<dbReference type="Proteomes" id="UP000198432">
    <property type="component" value="Unassembled WGS sequence"/>
</dbReference>
<evidence type="ECO:0000256" key="3">
    <source>
        <dbReference type="ARBA" id="ARBA00022553"/>
    </source>
</evidence>
<dbReference type="InterPro" id="IPR005467">
    <property type="entry name" value="His_kinase_dom"/>
</dbReference>
<keyword evidence="6" id="KW-0418">Kinase</keyword>
<evidence type="ECO:0000256" key="1">
    <source>
        <dbReference type="ARBA" id="ARBA00000085"/>
    </source>
</evidence>
<evidence type="ECO:0000313" key="6">
    <source>
        <dbReference type="EMBL" id="SNT16316.1"/>
    </source>
</evidence>
<dbReference type="GO" id="GO:0000155">
    <property type="term" value="F:phosphorelay sensor kinase activity"/>
    <property type="evidence" value="ECO:0007669"/>
    <property type="project" value="InterPro"/>
</dbReference>
<keyword evidence="4" id="KW-1133">Transmembrane helix</keyword>
<dbReference type="SMART" id="SM00387">
    <property type="entry name" value="HATPase_c"/>
    <property type="match status" value="1"/>
</dbReference>
<dbReference type="InterPro" id="IPR008979">
    <property type="entry name" value="Galactose-bd-like_sf"/>
</dbReference>
<proteinExistence type="predicted"/>
<keyword evidence="4" id="KW-0812">Transmembrane</keyword>
<dbReference type="InterPro" id="IPR004358">
    <property type="entry name" value="Sig_transdc_His_kin-like_C"/>
</dbReference>
<keyword evidence="6" id="KW-0808">Transferase</keyword>
<evidence type="ECO:0000313" key="7">
    <source>
        <dbReference type="Proteomes" id="UP000198432"/>
    </source>
</evidence>
<dbReference type="Gene3D" id="2.60.120.260">
    <property type="entry name" value="Galactose-binding domain-like"/>
    <property type="match status" value="1"/>
</dbReference>
<feature type="transmembrane region" description="Helical" evidence="4">
    <location>
        <begin position="318"/>
        <end position="335"/>
    </location>
</feature>
<keyword evidence="7" id="KW-1185">Reference proteome</keyword>
<feature type="domain" description="Histidine kinase" evidence="5">
    <location>
        <begin position="501"/>
        <end position="740"/>
    </location>
</feature>
<reference evidence="7" key="1">
    <citation type="submission" date="2017-06" db="EMBL/GenBank/DDBJ databases">
        <authorList>
            <person name="Varghese N."/>
            <person name="Submissions S."/>
        </authorList>
    </citation>
    <scope>NUCLEOTIDE SEQUENCE [LARGE SCALE GENOMIC DNA]</scope>
    <source>
        <strain evidence="7">NKM1</strain>
    </source>
</reference>
<dbReference type="Gene3D" id="1.10.287.130">
    <property type="match status" value="1"/>
</dbReference>
<dbReference type="PROSITE" id="PS50109">
    <property type="entry name" value="HIS_KIN"/>
    <property type="match status" value="1"/>
</dbReference>
<dbReference type="EC" id="2.7.13.3" evidence="2"/>
<evidence type="ECO:0000256" key="4">
    <source>
        <dbReference type="SAM" id="Phobius"/>
    </source>
</evidence>
<feature type="transmembrane region" description="Helical" evidence="4">
    <location>
        <begin position="341"/>
        <end position="361"/>
    </location>
</feature>
<feature type="transmembrane region" description="Helical" evidence="4">
    <location>
        <begin position="290"/>
        <end position="311"/>
    </location>
</feature>
<gene>
    <name evidence="6" type="ORF">SAMN06296052_1285</name>
</gene>
<feature type="transmembrane region" description="Helical" evidence="4">
    <location>
        <begin position="397"/>
        <end position="419"/>
    </location>
</feature>
<keyword evidence="3" id="KW-0597">Phosphoprotein</keyword>
<evidence type="ECO:0000256" key="2">
    <source>
        <dbReference type="ARBA" id="ARBA00012438"/>
    </source>
</evidence>
<feature type="transmembrane region" description="Helical" evidence="4">
    <location>
        <begin position="256"/>
        <end position="278"/>
    </location>
</feature>
<keyword evidence="4" id="KW-0472">Membrane</keyword>
<dbReference type="PRINTS" id="PR00344">
    <property type="entry name" value="BCTRLSENSOR"/>
</dbReference>
<feature type="transmembrane region" description="Helical" evidence="4">
    <location>
        <begin position="373"/>
        <end position="391"/>
    </location>
</feature>
<protein>
    <recommendedName>
        <fullName evidence="2">histidine kinase</fullName>
        <ecNumber evidence="2">2.7.13.3</ecNumber>
    </recommendedName>
</protein>
<dbReference type="CDD" id="cd00082">
    <property type="entry name" value="HisKA"/>
    <property type="match status" value="1"/>
</dbReference>
<feature type="transmembrane region" description="Helical" evidence="4">
    <location>
        <begin position="228"/>
        <end position="249"/>
    </location>
</feature>
<dbReference type="SUPFAM" id="SSF55874">
    <property type="entry name" value="ATPase domain of HSP90 chaperone/DNA topoisomerase II/histidine kinase"/>
    <property type="match status" value="1"/>
</dbReference>
<dbReference type="EMBL" id="FZOQ01000028">
    <property type="protein sequence ID" value="SNT16316.1"/>
    <property type="molecule type" value="Genomic_DNA"/>
</dbReference>
<dbReference type="InterPro" id="IPR003594">
    <property type="entry name" value="HATPase_dom"/>
</dbReference>
<dbReference type="Gene3D" id="3.30.565.10">
    <property type="entry name" value="Histidine kinase-like ATPase, C-terminal domain"/>
    <property type="match status" value="1"/>
</dbReference>
<dbReference type="InterPro" id="IPR003661">
    <property type="entry name" value="HisK_dim/P_dom"/>
</dbReference>
<organism evidence="6 7">
    <name type="scientific">Pontibacter ummariensis</name>
    <dbReference type="NCBI Taxonomy" id="1610492"/>
    <lineage>
        <taxon>Bacteria</taxon>
        <taxon>Pseudomonadati</taxon>
        <taxon>Bacteroidota</taxon>
        <taxon>Cytophagia</taxon>
        <taxon>Cytophagales</taxon>
        <taxon>Hymenobacteraceae</taxon>
        <taxon>Pontibacter</taxon>
    </lineage>
</organism>
<dbReference type="SMART" id="SM00388">
    <property type="entry name" value="HisKA"/>
    <property type="match status" value="1"/>
</dbReference>
<accession>A0A239KD75</accession>
<dbReference type="InterPro" id="IPR036890">
    <property type="entry name" value="HATPase_C_sf"/>
</dbReference>
<dbReference type="PANTHER" id="PTHR43065:SF42">
    <property type="entry name" value="TWO-COMPONENT SENSOR PPRA"/>
    <property type="match status" value="1"/>
</dbReference>
<dbReference type="Pfam" id="PF02518">
    <property type="entry name" value="HATPase_c"/>
    <property type="match status" value="1"/>
</dbReference>
<dbReference type="AlphaFoldDB" id="A0A239KD75"/>
<sequence>MSKLLLIFLLFFLNTYLLSAQNNGELFLSLEKLSESSYGFELDQHRYEWKSSERFISKGWKFRPGDNQQWRSLGYDDKEWALLDTDFTFTNPPVEWQGIGWFRLKLTIDKSLRNQAVALVMTHYGASEIYLDGKRVHQYGRVSADPEKEQVQRPLFGQPVILALDDKPEHLLAVRYSFHRAKEIHSQYGKLTKVNDQNSTAGFLIHIDTPSKAISLYGESLTKNLTTAMIILGVLLLISFFHLMLYRFYSREKYNLYLSIFTALLAVHSFTKFLPSYATLTFEGVMWSNIVNVLVGAVWLPVSMLAIYSLFYQRIPKYVWFYYLSTPILAYGWAFYNTHPITSQVAFTIALLSVVDIFRVVVRAVLHRQQDAWIIGVGILLSEIPLVAYLFPSMDNYYRFLFLYPVCLAIPLAMSVLIARRTARAYKQLGHQLNEVEKLSARSIAQEKEKQQILALQNETLERQVSERTAELRESFESLTRTQAQLVQKEKMASLGELTAGIAHEIQNPLNFVNNFSEVSKEMITELQQELDTGDIDEAKAISVDIKQNLQKIHYHGSRADAIVKNMLQHSHGNTGEKELANLNIIIEEYLRLSYYGIRAKDKAFTCTLEINLDQNLEKVEVVPQELGRVLLNLFNNAFYAVQQKLKLGLPKYEPKVTVDTQRKKGQVEIRVRDNGIGIPEGVQSKIFQPFFTTKPTGQGTGLGLSLSYDIISKGHGGELSVASKEGEWSEFTVLLPYIPVPEELLTASVAPLPTADNFPQP</sequence>
<name>A0A239KD75_9BACT</name>
<dbReference type="SUPFAM" id="SSF47384">
    <property type="entry name" value="Homodimeric domain of signal transducing histidine kinase"/>
    <property type="match status" value="1"/>
</dbReference>
<dbReference type="SUPFAM" id="SSF49785">
    <property type="entry name" value="Galactose-binding domain-like"/>
    <property type="match status" value="1"/>
</dbReference>
<dbReference type="InterPro" id="IPR036097">
    <property type="entry name" value="HisK_dim/P_sf"/>
</dbReference>
<dbReference type="PANTHER" id="PTHR43065">
    <property type="entry name" value="SENSOR HISTIDINE KINASE"/>
    <property type="match status" value="1"/>
</dbReference>
<dbReference type="RefSeq" id="WP_245842788.1">
    <property type="nucleotide sequence ID" value="NZ_FZOQ01000028.1"/>
</dbReference>
<comment type="catalytic activity">
    <reaction evidence="1">
        <text>ATP + protein L-histidine = ADP + protein N-phospho-L-histidine.</text>
        <dbReference type="EC" id="2.7.13.3"/>
    </reaction>
</comment>